<evidence type="ECO:0000256" key="1">
    <source>
        <dbReference type="SAM" id="Phobius"/>
    </source>
</evidence>
<dbReference type="EMBL" id="JXXR01000001">
    <property type="protein sequence ID" value="KJY78087.1"/>
    <property type="molecule type" value="Genomic_DNA"/>
</dbReference>
<protein>
    <recommendedName>
        <fullName evidence="3">Transmembrane protein</fullName>
    </recommendedName>
</protein>
<dbReference type="AlphaFoldDB" id="A0A837GCH4"/>
<proteinExistence type="predicted"/>
<keyword evidence="1" id="KW-0472">Membrane</keyword>
<keyword evidence="1" id="KW-0812">Transmembrane</keyword>
<sequence>MRKFLRKKVTVIVINSEKNTKWNRIIKKSSNQMNTGVKSFLKKNIEYVESREQKHRSQVSYCTTRKLGYILVLAVRLLYFNQITSMILVVVGQVLMPLLMIRLFVIWKI</sequence>
<organism evidence="2">
    <name type="scientific">Vibrio coralliilyticus</name>
    <dbReference type="NCBI Taxonomy" id="190893"/>
    <lineage>
        <taxon>Bacteria</taxon>
        <taxon>Pseudomonadati</taxon>
        <taxon>Pseudomonadota</taxon>
        <taxon>Gammaproteobacteria</taxon>
        <taxon>Vibrionales</taxon>
        <taxon>Vibrionaceae</taxon>
        <taxon>Vibrio</taxon>
    </lineage>
</organism>
<feature type="transmembrane region" description="Helical" evidence="1">
    <location>
        <begin position="85"/>
        <end position="105"/>
    </location>
</feature>
<evidence type="ECO:0008006" key="3">
    <source>
        <dbReference type="Google" id="ProtNLM"/>
    </source>
</evidence>
<keyword evidence="1" id="KW-1133">Transmembrane helix</keyword>
<name>A0A837GCH4_9VIBR</name>
<comment type="caution">
    <text evidence="2">The sequence shown here is derived from an EMBL/GenBank/DDBJ whole genome shotgun (WGS) entry which is preliminary data.</text>
</comment>
<gene>
    <name evidence="2" type="ORF">TW71_03420</name>
</gene>
<reference evidence="2" key="1">
    <citation type="journal article" date="2015" name="BMC Genomics">
        <title>Genome mining reveals unlocked bioactive potential of marine Gram-negative bacteria.</title>
        <authorList>
            <person name="Machado H."/>
            <person name="Sonnenschein E.C."/>
            <person name="Melchiorsen J."/>
            <person name="Gram L."/>
        </authorList>
    </citation>
    <scope>NUCLEOTIDE SEQUENCE</scope>
    <source>
        <strain evidence="2">S2052</strain>
    </source>
</reference>
<evidence type="ECO:0000313" key="2">
    <source>
        <dbReference type="EMBL" id="KJY78087.1"/>
    </source>
</evidence>
<accession>A0A837GCH4</accession>
<feature type="transmembrane region" description="Helical" evidence="1">
    <location>
        <begin position="59"/>
        <end position="79"/>
    </location>
</feature>